<protein>
    <submittedName>
        <fullName evidence="1">Uncharacterized protein</fullName>
    </submittedName>
</protein>
<keyword evidence="2" id="KW-1185">Reference proteome</keyword>
<sequence length="185" mass="20941">MRSRSHPLTVSYQIIVQRFSAAAHVEQVRRWPSSGIPESGLDVFRMHRRPVSWEPPRVWIITRRARGRLRAARKLNDDVCPCTYALIDAWPASVSMCEVNYVGREGKVACQEKPPQANKSGPAAGNTRRYESLTIRTVFHMASITIDPTTLLAAWIDTRAATQVMVYAMPTPFLLWGSGHRLWPT</sequence>
<proteinExistence type="predicted"/>
<comment type="caution">
    <text evidence="1">The sequence shown here is derived from an EMBL/GenBank/DDBJ whole genome shotgun (WGS) entry which is preliminary data.</text>
</comment>
<dbReference type="AlphaFoldDB" id="A0AAD9H8A9"/>
<evidence type="ECO:0000313" key="1">
    <source>
        <dbReference type="EMBL" id="KAK2023409.1"/>
    </source>
</evidence>
<accession>A0AAD9H8A9</accession>
<name>A0AAD9H8A9_9PEZI</name>
<evidence type="ECO:0000313" key="2">
    <source>
        <dbReference type="Proteomes" id="UP001232148"/>
    </source>
</evidence>
<reference evidence="1" key="1">
    <citation type="submission" date="2021-06" db="EMBL/GenBank/DDBJ databases">
        <title>Comparative genomics, transcriptomics and evolutionary studies reveal genomic signatures of adaptation to plant cell wall in hemibiotrophic fungi.</title>
        <authorList>
            <consortium name="DOE Joint Genome Institute"/>
            <person name="Baroncelli R."/>
            <person name="Diaz J.F."/>
            <person name="Benocci T."/>
            <person name="Peng M."/>
            <person name="Battaglia E."/>
            <person name="Haridas S."/>
            <person name="Andreopoulos W."/>
            <person name="Labutti K."/>
            <person name="Pangilinan J."/>
            <person name="Floch G.L."/>
            <person name="Makela M.R."/>
            <person name="Henrissat B."/>
            <person name="Grigoriev I.V."/>
            <person name="Crouch J.A."/>
            <person name="De Vries R.P."/>
            <person name="Sukno S.A."/>
            <person name="Thon M.R."/>
        </authorList>
    </citation>
    <scope>NUCLEOTIDE SEQUENCE</scope>
    <source>
        <strain evidence="1">MAFF235873</strain>
    </source>
</reference>
<dbReference type="Proteomes" id="UP001232148">
    <property type="component" value="Unassembled WGS sequence"/>
</dbReference>
<gene>
    <name evidence="1" type="ORF">LX32DRAFT_144454</name>
</gene>
<organism evidence="1 2">
    <name type="scientific">Colletotrichum zoysiae</name>
    <dbReference type="NCBI Taxonomy" id="1216348"/>
    <lineage>
        <taxon>Eukaryota</taxon>
        <taxon>Fungi</taxon>
        <taxon>Dikarya</taxon>
        <taxon>Ascomycota</taxon>
        <taxon>Pezizomycotina</taxon>
        <taxon>Sordariomycetes</taxon>
        <taxon>Hypocreomycetidae</taxon>
        <taxon>Glomerellales</taxon>
        <taxon>Glomerellaceae</taxon>
        <taxon>Colletotrichum</taxon>
        <taxon>Colletotrichum graminicola species complex</taxon>
    </lineage>
</organism>
<dbReference type="EMBL" id="MU843000">
    <property type="protein sequence ID" value="KAK2023409.1"/>
    <property type="molecule type" value="Genomic_DNA"/>
</dbReference>